<name>A0A382VD71_9ZZZZ</name>
<dbReference type="EMBL" id="UINC01151020">
    <property type="protein sequence ID" value="SVD44387.1"/>
    <property type="molecule type" value="Genomic_DNA"/>
</dbReference>
<protein>
    <submittedName>
        <fullName evidence="1">Uncharacterized protein</fullName>
    </submittedName>
</protein>
<organism evidence="1">
    <name type="scientific">marine metagenome</name>
    <dbReference type="NCBI Taxonomy" id="408172"/>
    <lineage>
        <taxon>unclassified sequences</taxon>
        <taxon>metagenomes</taxon>
        <taxon>ecological metagenomes</taxon>
    </lineage>
</organism>
<evidence type="ECO:0000313" key="1">
    <source>
        <dbReference type="EMBL" id="SVD44387.1"/>
    </source>
</evidence>
<sequence>MLVAPREVHDLVFRCARIAGLDAGAAERAGRNVTYSEVHIGAAVATFASVLADPQRLEAEYGTGPDALVLAEVEARAKGIGSAVFATGVPLAALASGIADITGRGLGVDGVPVGATATTLVDALQVGGLAMSADDAAGARAAREGLVVDRAAFGALTEAAKAFLVSEATLDGIED</sequence>
<proteinExistence type="predicted"/>
<reference evidence="1" key="1">
    <citation type="submission" date="2018-05" db="EMBL/GenBank/DDBJ databases">
        <authorList>
            <person name="Lanie J.A."/>
            <person name="Ng W.-L."/>
            <person name="Kazmierczak K.M."/>
            <person name="Andrzejewski T.M."/>
            <person name="Davidsen T.M."/>
            <person name="Wayne K.J."/>
            <person name="Tettelin H."/>
            <person name="Glass J.I."/>
            <person name="Rusch D."/>
            <person name="Podicherti R."/>
            <person name="Tsui H.-C.T."/>
            <person name="Winkler M.E."/>
        </authorList>
    </citation>
    <scope>NUCLEOTIDE SEQUENCE</scope>
</reference>
<gene>
    <name evidence="1" type="ORF">METZ01_LOCUS397241</name>
</gene>
<dbReference type="AlphaFoldDB" id="A0A382VD71"/>
<accession>A0A382VD71</accession>